<dbReference type="Pfam" id="PF08302">
    <property type="entry name" value="tRNA_lig_CPD"/>
    <property type="match status" value="1"/>
</dbReference>
<dbReference type="STRING" id="71717.A0A4Y7THX2"/>
<feature type="domain" description="tRNA ligase kinase" evidence="3">
    <location>
        <begin position="459"/>
        <end position="583"/>
    </location>
</feature>
<evidence type="ECO:0000313" key="6">
    <source>
        <dbReference type="Proteomes" id="UP000298030"/>
    </source>
</evidence>
<feature type="domain" description="tRNA ligase phosphodiesterase" evidence="2">
    <location>
        <begin position="664"/>
        <end position="962"/>
    </location>
</feature>
<evidence type="ECO:0000259" key="2">
    <source>
        <dbReference type="Pfam" id="PF08302"/>
    </source>
</evidence>
<dbReference type="Proteomes" id="UP000298030">
    <property type="component" value="Unassembled WGS sequence"/>
</dbReference>
<dbReference type="AlphaFoldDB" id="A0A4Y7THX2"/>
<protein>
    <recommendedName>
        <fullName evidence="7">tRNA ligase</fullName>
    </recommendedName>
</protein>
<dbReference type="EMBL" id="QPFP01000012">
    <property type="protein sequence ID" value="TEB33601.1"/>
    <property type="molecule type" value="Genomic_DNA"/>
</dbReference>
<reference evidence="5 6" key="1">
    <citation type="journal article" date="2019" name="Nat. Ecol. Evol.">
        <title>Megaphylogeny resolves global patterns of mushroom evolution.</title>
        <authorList>
            <person name="Varga T."/>
            <person name="Krizsan K."/>
            <person name="Foldi C."/>
            <person name="Dima B."/>
            <person name="Sanchez-Garcia M."/>
            <person name="Sanchez-Ramirez S."/>
            <person name="Szollosi G.J."/>
            <person name="Szarkandi J.G."/>
            <person name="Papp V."/>
            <person name="Albert L."/>
            <person name="Andreopoulos W."/>
            <person name="Angelini C."/>
            <person name="Antonin V."/>
            <person name="Barry K.W."/>
            <person name="Bougher N.L."/>
            <person name="Buchanan P."/>
            <person name="Buyck B."/>
            <person name="Bense V."/>
            <person name="Catcheside P."/>
            <person name="Chovatia M."/>
            <person name="Cooper J."/>
            <person name="Damon W."/>
            <person name="Desjardin D."/>
            <person name="Finy P."/>
            <person name="Geml J."/>
            <person name="Haridas S."/>
            <person name="Hughes K."/>
            <person name="Justo A."/>
            <person name="Karasinski D."/>
            <person name="Kautmanova I."/>
            <person name="Kiss B."/>
            <person name="Kocsube S."/>
            <person name="Kotiranta H."/>
            <person name="LaButti K.M."/>
            <person name="Lechner B.E."/>
            <person name="Liimatainen K."/>
            <person name="Lipzen A."/>
            <person name="Lukacs Z."/>
            <person name="Mihaltcheva S."/>
            <person name="Morgado L.N."/>
            <person name="Niskanen T."/>
            <person name="Noordeloos M.E."/>
            <person name="Ohm R.A."/>
            <person name="Ortiz-Santana B."/>
            <person name="Ovrebo C."/>
            <person name="Racz N."/>
            <person name="Riley R."/>
            <person name="Savchenko A."/>
            <person name="Shiryaev A."/>
            <person name="Soop K."/>
            <person name="Spirin V."/>
            <person name="Szebenyi C."/>
            <person name="Tomsovsky M."/>
            <person name="Tulloss R.E."/>
            <person name="Uehling J."/>
            <person name="Grigoriev I.V."/>
            <person name="Vagvolgyi C."/>
            <person name="Papp T."/>
            <person name="Martin F.M."/>
            <person name="Miettinen O."/>
            <person name="Hibbett D.S."/>
            <person name="Nagy L.G."/>
        </authorList>
    </citation>
    <scope>NUCLEOTIDE SEQUENCE [LARGE SCALE GENOMIC DNA]</scope>
    <source>
        <strain evidence="5 6">FP101781</strain>
    </source>
</reference>
<feature type="domain" description="T4 RNA ligase 1-like N-terminal" evidence="4">
    <location>
        <begin position="99"/>
        <end position="356"/>
    </location>
</feature>
<dbReference type="Pfam" id="PF09511">
    <property type="entry name" value="RNA_lig_T4_1"/>
    <property type="match status" value="1"/>
</dbReference>
<keyword evidence="6" id="KW-1185">Reference proteome</keyword>
<evidence type="ECO:0008006" key="7">
    <source>
        <dbReference type="Google" id="ProtNLM"/>
    </source>
</evidence>
<organism evidence="5 6">
    <name type="scientific">Coprinellus micaceus</name>
    <name type="common">Glistening ink-cap mushroom</name>
    <name type="synonym">Coprinus micaceus</name>
    <dbReference type="NCBI Taxonomy" id="71717"/>
    <lineage>
        <taxon>Eukaryota</taxon>
        <taxon>Fungi</taxon>
        <taxon>Dikarya</taxon>
        <taxon>Basidiomycota</taxon>
        <taxon>Agaricomycotina</taxon>
        <taxon>Agaricomycetes</taxon>
        <taxon>Agaricomycetidae</taxon>
        <taxon>Agaricales</taxon>
        <taxon>Agaricineae</taxon>
        <taxon>Psathyrellaceae</taxon>
        <taxon>Coprinellus</taxon>
    </lineage>
</organism>
<gene>
    <name evidence="5" type="ORF">FA13DRAFT_1686308</name>
</gene>
<dbReference type="GO" id="GO:0006388">
    <property type="term" value="P:tRNA splicing, via endonucleolytic cleavage and ligation"/>
    <property type="evidence" value="ECO:0007669"/>
    <property type="project" value="InterPro"/>
</dbReference>
<evidence type="ECO:0000259" key="3">
    <source>
        <dbReference type="Pfam" id="PF08303"/>
    </source>
</evidence>
<dbReference type="Gene3D" id="3.40.50.300">
    <property type="entry name" value="P-loop containing nucleotide triphosphate hydrolases"/>
    <property type="match status" value="1"/>
</dbReference>
<feature type="region of interest" description="Disordered" evidence="1">
    <location>
        <begin position="708"/>
        <end position="742"/>
    </location>
</feature>
<sequence>MSLFLRRVSLLRTMASLSSAPSASTISRAPIPETPAQTRKEAVADSALIDELIALSKKNPKLVKATEAPVPGCEDVAVKSWKMNEFKYYDIPSPFPTLARGLFTTPITSTSSLADDPEVKHRIVIRGYDKFFNIGEVPWTTWEALKAHTQAPYVLSLKSNGCIIFIAAITPTKVIVTSKHSVGTGEASHAHVGRRWLESYLSKKGRTEADLASVLWKNRWTAIAELCDDSFEEHVLPSPPHLTGLHLHGLNISARPFITLPASSVDAFADEWGFIRTRTTTLDSIEGVKTFTDSCAETGTWEGEAVEGFVVRTHVSSPPTERRTTKSGGVVKVPEGQSPYAHGSDFFFKIKFDEPYMMYRDWREVTRMLLSTKDKNGVAAMKASSLPKSKMRRKETVEYVEWVIGDIKRHPELFAEFGKGKGIIAARQRFFRWKEGGGVIETAGEDDDAGVEDVKRRTIIAPVAIPGCGKTSVSLALARLFGWAHTQSDNVQSKKKAATIFLKNVEGLLDQHDVVIADKNNHTTQHRKSLRELANAVEPRARVIALDWSASVKSQPPASVHRISSERIWRRGEAHQTLRPDAPSTSSVADEGNDGADATTGVEAKKKRGTSHHEQVLWMFINGMEELGPNEVDSVVEMELVEDYETSPDKTEEENEQLGMETQLHHALDGLCPLLGLSKPSDEAIRQALLYVRTYEDEIATKNAELSAKATSSLSKKEKQSKNQKAANQAKLEEASGMKGKAAKKAAKAVGGGAARYFGILPEVDLERVVDGVLERLVEEEEGGRERRESLEAFWKTLKDGKRVTHRPHVTIVHKNELKGDTGGEDEDFVRADEVQPSRDLWDRCAEMYEMSGAPLYECKLQALLWDGRKMSIAIDELNVEGSTPSVSAEPDDLVQSLNNLAIDEHTAPSNAQRKVAQGVVDSLDERRKARLHITVGTAGVDVRPVEAGWLVRKWKDGGEKDGVFMNEEGEKAWCVKLGGESVKGALKGLVA</sequence>
<dbReference type="GO" id="GO:0005634">
    <property type="term" value="C:nucleus"/>
    <property type="evidence" value="ECO:0007669"/>
    <property type="project" value="TreeGrafter"/>
</dbReference>
<dbReference type="Pfam" id="PF08303">
    <property type="entry name" value="tRNA_lig_kinase"/>
    <property type="match status" value="1"/>
</dbReference>
<evidence type="ECO:0000259" key="4">
    <source>
        <dbReference type="Pfam" id="PF09511"/>
    </source>
</evidence>
<dbReference type="InterPro" id="IPR015966">
    <property type="entry name" value="tRNA_lig_kin_fungi"/>
</dbReference>
<proteinExistence type="predicted"/>
<dbReference type="OrthoDB" id="276239at2759"/>
<dbReference type="InterPro" id="IPR027417">
    <property type="entry name" value="P-loop_NTPase"/>
</dbReference>
<feature type="region of interest" description="Disordered" evidence="1">
    <location>
        <begin position="571"/>
        <end position="609"/>
    </location>
</feature>
<dbReference type="SUPFAM" id="SSF52540">
    <property type="entry name" value="P-loop containing nucleoside triphosphate hydrolases"/>
    <property type="match status" value="1"/>
</dbReference>
<evidence type="ECO:0000256" key="1">
    <source>
        <dbReference type="SAM" id="MobiDB-lite"/>
    </source>
</evidence>
<dbReference type="InterPro" id="IPR019039">
    <property type="entry name" value="T4-Rnl1-like_N"/>
</dbReference>
<dbReference type="InterPro" id="IPR015965">
    <property type="entry name" value="tRNA_lig_PDEase"/>
</dbReference>
<evidence type="ECO:0000313" key="5">
    <source>
        <dbReference type="EMBL" id="TEB33601.1"/>
    </source>
</evidence>
<name>A0A4Y7THX2_COPMI</name>
<dbReference type="GO" id="GO:0003972">
    <property type="term" value="F:RNA ligase (ATP) activity"/>
    <property type="evidence" value="ECO:0007669"/>
    <property type="project" value="InterPro"/>
</dbReference>
<accession>A0A4Y7THX2</accession>
<dbReference type="PANTHER" id="PTHR32004:SF1">
    <property type="entry name" value="TRNA LIGASE"/>
    <property type="match status" value="1"/>
</dbReference>
<dbReference type="PANTHER" id="PTHR32004">
    <property type="entry name" value="TRNA LIGASE"/>
    <property type="match status" value="1"/>
</dbReference>
<comment type="caution">
    <text evidence="5">The sequence shown here is derived from an EMBL/GenBank/DDBJ whole genome shotgun (WGS) entry which is preliminary data.</text>
</comment>
<dbReference type="GO" id="GO:0005524">
    <property type="term" value="F:ATP binding"/>
    <property type="evidence" value="ECO:0007669"/>
    <property type="project" value="InterPro"/>
</dbReference>